<keyword evidence="4" id="KW-0479">Metal-binding</keyword>
<dbReference type="SUPFAM" id="SSF52343">
    <property type="entry name" value="Ferredoxin reductase-like, C-terminal NADP-linked domain"/>
    <property type="match status" value="1"/>
</dbReference>
<dbReference type="PRINTS" id="PR00410">
    <property type="entry name" value="PHEHYDRXLASE"/>
</dbReference>
<evidence type="ECO:0000313" key="14">
    <source>
        <dbReference type="Proteomes" id="UP000818603"/>
    </source>
</evidence>
<evidence type="ECO:0000313" key="11">
    <source>
        <dbReference type="EMBL" id="GGI00809.1"/>
    </source>
</evidence>
<evidence type="ECO:0000256" key="7">
    <source>
        <dbReference type="ARBA" id="ARBA00023004"/>
    </source>
</evidence>
<dbReference type="InterPro" id="IPR039261">
    <property type="entry name" value="FNR_nucleotide-bd"/>
</dbReference>
<evidence type="ECO:0000256" key="2">
    <source>
        <dbReference type="ARBA" id="ARBA00022630"/>
    </source>
</evidence>
<dbReference type="Pfam" id="PF00970">
    <property type="entry name" value="FAD_binding_6"/>
    <property type="match status" value="1"/>
</dbReference>
<dbReference type="PANTHER" id="PTHR47354:SF6">
    <property type="entry name" value="NADH OXIDOREDUCTASE HCR"/>
    <property type="match status" value="1"/>
</dbReference>
<dbReference type="PANTHER" id="PTHR47354">
    <property type="entry name" value="NADH OXIDOREDUCTASE HCR"/>
    <property type="match status" value="1"/>
</dbReference>
<keyword evidence="14" id="KW-1185">Reference proteome</keyword>
<dbReference type="AlphaFoldDB" id="A0A8J3A3Q8"/>
<evidence type="ECO:0000256" key="9">
    <source>
        <dbReference type="ARBA" id="ARBA00034078"/>
    </source>
</evidence>
<evidence type="ECO:0000259" key="10">
    <source>
        <dbReference type="PROSITE" id="PS51384"/>
    </source>
</evidence>
<protein>
    <submittedName>
        <fullName evidence="12">Flavodoxin reductase</fullName>
    </submittedName>
</protein>
<comment type="cofactor">
    <cofactor evidence="9">
        <name>[2Fe-2S] cluster</name>
        <dbReference type="ChEBI" id="CHEBI:190135"/>
    </cofactor>
</comment>
<proteinExistence type="predicted"/>
<comment type="caution">
    <text evidence="11">The sequence shown here is derived from an EMBL/GenBank/DDBJ whole genome shotgun (WGS) entry which is preliminary data.</text>
</comment>
<dbReference type="EMBL" id="BMGZ01000003">
    <property type="protein sequence ID" value="GGI00809.1"/>
    <property type="molecule type" value="Genomic_DNA"/>
</dbReference>
<dbReference type="Proteomes" id="UP000818603">
    <property type="component" value="Unassembled WGS sequence"/>
</dbReference>
<evidence type="ECO:0000256" key="1">
    <source>
        <dbReference type="ARBA" id="ARBA00001974"/>
    </source>
</evidence>
<dbReference type="InterPro" id="IPR001433">
    <property type="entry name" value="OxRdtase_FAD/NAD-bd"/>
</dbReference>
<gene>
    <name evidence="12" type="ORF">FF098_013515</name>
    <name evidence="11" type="ORF">GCM10011355_29980</name>
</gene>
<keyword evidence="6" id="KW-0560">Oxidoreductase</keyword>
<dbReference type="InterPro" id="IPR008333">
    <property type="entry name" value="Cbr1-like_FAD-bd_dom"/>
</dbReference>
<comment type="cofactor">
    <cofactor evidence="1">
        <name>FAD</name>
        <dbReference type="ChEBI" id="CHEBI:57692"/>
    </cofactor>
</comment>
<keyword evidence="8" id="KW-0411">Iron-sulfur</keyword>
<dbReference type="GO" id="GO:0046872">
    <property type="term" value="F:metal ion binding"/>
    <property type="evidence" value="ECO:0007669"/>
    <property type="project" value="UniProtKB-KW"/>
</dbReference>
<dbReference type="GO" id="GO:0051537">
    <property type="term" value="F:2 iron, 2 sulfur cluster binding"/>
    <property type="evidence" value="ECO:0007669"/>
    <property type="project" value="UniProtKB-KW"/>
</dbReference>
<dbReference type="Gene3D" id="2.40.30.10">
    <property type="entry name" value="Translation factors"/>
    <property type="match status" value="1"/>
</dbReference>
<dbReference type="GO" id="GO:0016491">
    <property type="term" value="F:oxidoreductase activity"/>
    <property type="evidence" value="ECO:0007669"/>
    <property type="project" value="UniProtKB-KW"/>
</dbReference>
<name>A0A8J3A3Q8_9PROT</name>
<dbReference type="Proteomes" id="UP000621856">
    <property type="component" value="Unassembled WGS sequence"/>
</dbReference>
<dbReference type="InterPro" id="IPR050415">
    <property type="entry name" value="MRET"/>
</dbReference>
<dbReference type="SUPFAM" id="SSF63380">
    <property type="entry name" value="Riboflavin synthase domain-like"/>
    <property type="match status" value="1"/>
</dbReference>
<dbReference type="PROSITE" id="PS51384">
    <property type="entry name" value="FAD_FR"/>
    <property type="match status" value="1"/>
</dbReference>
<reference evidence="12 14" key="2">
    <citation type="submission" date="2020-02" db="EMBL/GenBank/DDBJ databases">
        <title>Genome sequence of Parvularcula flava strain NH6-79.</title>
        <authorList>
            <person name="Abdul Karim M.H."/>
            <person name="Lam M.Q."/>
            <person name="Chen S.J."/>
            <person name="Yahya A."/>
            <person name="Shahir S."/>
            <person name="Shamsir M.S."/>
            <person name="Chong C.S."/>
        </authorList>
    </citation>
    <scope>NUCLEOTIDE SEQUENCE [LARGE SCALE GENOMIC DNA]</scope>
    <source>
        <strain evidence="12 14">NH6-79</strain>
    </source>
</reference>
<keyword evidence="2" id="KW-0285">Flavoprotein</keyword>
<dbReference type="PRINTS" id="PR00371">
    <property type="entry name" value="FPNCR"/>
</dbReference>
<accession>A0A8J3A3Q8</accession>
<dbReference type="InterPro" id="IPR001709">
    <property type="entry name" value="Flavoprot_Pyr_Nucl_cyt_Rdtase"/>
</dbReference>
<dbReference type="InterPro" id="IPR017938">
    <property type="entry name" value="Riboflavin_synthase-like_b-brl"/>
</dbReference>
<evidence type="ECO:0000256" key="8">
    <source>
        <dbReference type="ARBA" id="ARBA00023014"/>
    </source>
</evidence>
<dbReference type="InterPro" id="IPR017927">
    <property type="entry name" value="FAD-bd_FR_type"/>
</dbReference>
<dbReference type="Gene3D" id="3.40.50.80">
    <property type="entry name" value="Nucleotide-binding domain of ferredoxin-NADP reductase (FNR) module"/>
    <property type="match status" value="1"/>
</dbReference>
<evidence type="ECO:0000256" key="4">
    <source>
        <dbReference type="ARBA" id="ARBA00022723"/>
    </source>
</evidence>
<dbReference type="Pfam" id="PF00175">
    <property type="entry name" value="NAD_binding_1"/>
    <property type="match status" value="1"/>
</dbReference>
<keyword evidence="5" id="KW-0274">FAD</keyword>
<evidence type="ECO:0000256" key="3">
    <source>
        <dbReference type="ARBA" id="ARBA00022714"/>
    </source>
</evidence>
<dbReference type="RefSeq" id="WP_155141482.1">
    <property type="nucleotide sequence ID" value="NZ_BMGZ01000003.1"/>
</dbReference>
<evidence type="ECO:0000256" key="5">
    <source>
        <dbReference type="ARBA" id="ARBA00022827"/>
    </source>
</evidence>
<evidence type="ECO:0000256" key="6">
    <source>
        <dbReference type="ARBA" id="ARBA00023002"/>
    </source>
</evidence>
<keyword evidence="3" id="KW-0001">2Fe-2S</keyword>
<reference evidence="11" key="1">
    <citation type="journal article" date="2014" name="Int. J. Syst. Evol. Microbiol.">
        <title>Complete genome sequence of Corynebacterium casei LMG S-19264T (=DSM 44701T), isolated from a smear-ripened cheese.</title>
        <authorList>
            <consortium name="US DOE Joint Genome Institute (JGI-PGF)"/>
            <person name="Walter F."/>
            <person name="Albersmeier A."/>
            <person name="Kalinowski J."/>
            <person name="Ruckert C."/>
        </authorList>
    </citation>
    <scope>NUCLEOTIDE SEQUENCE</scope>
    <source>
        <strain evidence="11">CGMCC 1.14984</strain>
    </source>
</reference>
<dbReference type="EMBL" id="VCJR02000003">
    <property type="protein sequence ID" value="NHK28935.1"/>
    <property type="molecule type" value="Genomic_DNA"/>
</dbReference>
<keyword evidence="7" id="KW-0408">Iron</keyword>
<feature type="domain" description="FAD-binding FR-type" evidence="10">
    <location>
        <begin position="1"/>
        <end position="100"/>
    </location>
</feature>
<organism evidence="11 13">
    <name type="scientific">Aquisalinus luteolus</name>
    <dbReference type="NCBI Taxonomy" id="1566827"/>
    <lineage>
        <taxon>Bacteria</taxon>
        <taxon>Pseudomonadati</taxon>
        <taxon>Pseudomonadota</taxon>
        <taxon>Alphaproteobacteria</taxon>
        <taxon>Parvularculales</taxon>
        <taxon>Parvularculaceae</taxon>
        <taxon>Aquisalinus</taxon>
    </lineage>
</organism>
<evidence type="ECO:0000313" key="12">
    <source>
        <dbReference type="EMBL" id="NHK28935.1"/>
    </source>
</evidence>
<evidence type="ECO:0000313" key="13">
    <source>
        <dbReference type="Proteomes" id="UP000621856"/>
    </source>
</evidence>
<sequence length="220" mass="24742">MHKTRLISTHQVTHDVKSFRLERPKGFDYKPGDATELALDADNWRDEKRPFTMTSLPDDDTLEFTIKSYPDHGGVTMRLHRLEPGSSLLIDDPFETFRHDSNAVFIAGGAGITPFLALLRSLKKQNRIAGNRLVFANKTRADIIHQEELSAMNGLAVTHVLSNEKIDGYRHGHIDKELLTDILGDNDKRFHVCGPPPMQEAVEKALHEMGFEADSISLSD</sequence>
<reference evidence="11" key="3">
    <citation type="submission" date="2020-09" db="EMBL/GenBank/DDBJ databases">
        <authorList>
            <person name="Sun Q."/>
            <person name="Zhou Y."/>
        </authorList>
    </citation>
    <scope>NUCLEOTIDE SEQUENCE</scope>
    <source>
        <strain evidence="11">CGMCC 1.14984</strain>
    </source>
</reference>